<dbReference type="Gene3D" id="3.60.130.10">
    <property type="entry name" value="Clavaminate synthase-like"/>
    <property type="match status" value="1"/>
</dbReference>
<evidence type="ECO:0000313" key="9">
    <source>
        <dbReference type="EMBL" id="KAL1510263.1"/>
    </source>
</evidence>
<dbReference type="Gene3D" id="3.30.2020.30">
    <property type="match status" value="1"/>
</dbReference>
<dbReference type="GO" id="GO:0045329">
    <property type="term" value="P:carnitine biosynthetic process"/>
    <property type="evidence" value="ECO:0007669"/>
    <property type="project" value="TreeGrafter"/>
</dbReference>
<dbReference type="AlphaFoldDB" id="A0AB34J0M9"/>
<evidence type="ECO:0000259" key="8">
    <source>
        <dbReference type="Pfam" id="PF06155"/>
    </source>
</evidence>
<dbReference type="EMBL" id="JBGBPQ010000015">
    <property type="protein sequence ID" value="KAL1510263.1"/>
    <property type="molecule type" value="Genomic_DNA"/>
</dbReference>
<organism evidence="9 10">
    <name type="scientific">Prymnesium parvum</name>
    <name type="common">Toxic golden alga</name>
    <dbReference type="NCBI Taxonomy" id="97485"/>
    <lineage>
        <taxon>Eukaryota</taxon>
        <taxon>Haptista</taxon>
        <taxon>Haptophyta</taxon>
        <taxon>Prymnesiophyceae</taxon>
        <taxon>Prymnesiales</taxon>
        <taxon>Prymnesiaceae</taxon>
        <taxon>Prymnesium</taxon>
    </lineage>
</organism>
<dbReference type="InterPro" id="IPR050411">
    <property type="entry name" value="AlphaKG_dependent_hydroxylases"/>
</dbReference>
<feature type="domain" description="Gamma-butyrobetaine hydroxylase-like N-terminal" evidence="8">
    <location>
        <begin position="83"/>
        <end position="162"/>
    </location>
</feature>
<reference evidence="9 10" key="1">
    <citation type="journal article" date="2024" name="Science">
        <title>Giant polyketide synthase enzymes in the biosynthesis of giant marine polyether toxins.</title>
        <authorList>
            <person name="Fallon T.R."/>
            <person name="Shende V.V."/>
            <person name="Wierzbicki I.H."/>
            <person name="Pendleton A.L."/>
            <person name="Watervoot N.F."/>
            <person name="Auber R.P."/>
            <person name="Gonzalez D.J."/>
            <person name="Wisecaver J.H."/>
            <person name="Moore B.S."/>
        </authorList>
    </citation>
    <scope>NUCLEOTIDE SEQUENCE [LARGE SCALE GENOMIC DNA]</scope>
    <source>
        <strain evidence="9 10">12B1</strain>
    </source>
</reference>
<evidence type="ECO:0000256" key="5">
    <source>
        <dbReference type="ARBA" id="ARBA00023002"/>
    </source>
</evidence>
<protein>
    <recommendedName>
        <fullName evidence="11">Gamma-butyrobetaine dioxygenase</fullName>
    </recommendedName>
</protein>
<dbReference type="SUPFAM" id="SSF51197">
    <property type="entry name" value="Clavaminate synthase-like"/>
    <property type="match status" value="1"/>
</dbReference>
<dbReference type="GO" id="GO:0046872">
    <property type="term" value="F:metal ion binding"/>
    <property type="evidence" value="ECO:0007669"/>
    <property type="project" value="UniProtKB-KW"/>
</dbReference>
<feature type="domain" description="TauD/TfdA-like" evidence="7">
    <location>
        <begin position="183"/>
        <end position="427"/>
    </location>
</feature>
<dbReference type="PANTHER" id="PTHR10696">
    <property type="entry name" value="GAMMA-BUTYROBETAINE HYDROXYLASE-RELATED"/>
    <property type="match status" value="1"/>
</dbReference>
<evidence type="ECO:0008006" key="11">
    <source>
        <dbReference type="Google" id="ProtNLM"/>
    </source>
</evidence>
<dbReference type="InterPro" id="IPR042098">
    <property type="entry name" value="TauD-like_sf"/>
</dbReference>
<name>A0AB34J0M9_PRYPA</name>
<evidence type="ECO:0000259" key="7">
    <source>
        <dbReference type="Pfam" id="PF02668"/>
    </source>
</evidence>
<evidence type="ECO:0000313" key="10">
    <source>
        <dbReference type="Proteomes" id="UP001515480"/>
    </source>
</evidence>
<keyword evidence="4" id="KW-0223">Dioxygenase</keyword>
<accession>A0AB34J0M9</accession>
<dbReference type="InterPro" id="IPR003819">
    <property type="entry name" value="TauD/TfdA-like"/>
</dbReference>
<comment type="cofactor">
    <cofactor evidence="1">
        <name>Fe(2+)</name>
        <dbReference type="ChEBI" id="CHEBI:29033"/>
    </cofactor>
</comment>
<evidence type="ECO:0000256" key="2">
    <source>
        <dbReference type="ARBA" id="ARBA00008654"/>
    </source>
</evidence>
<evidence type="ECO:0000256" key="1">
    <source>
        <dbReference type="ARBA" id="ARBA00001954"/>
    </source>
</evidence>
<dbReference type="Pfam" id="PF06155">
    <property type="entry name" value="GBBH-like_N"/>
    <property type="match status" value="1"/>
</dbReference>
<proteinExistence type="inferred from homology"/>
<dbReference type="Pfam" id="PF02668">
    <property type="entry name" value="TauD"/>
    <property type="match status" value="1"/>
</dbReference>
<dbReference type="CDD" id="cd00250">
    <property type="entry name" value="CAS_like"/>
    <property type="match status" value="1"/>
</dbReference>
<comment type="similarity">
    <text evidence="2">Belongs to the gamma-BBH/TMLD family.</text>
</comment>
<dbReference type="InterPro" id="IPR010376">
    <property type="entry name" value="GBBH-like_N"/>
</dbReference>
<dbReference type="GO" id="GO:0005739">
    <property type="term" value="C:mitochondrion"/>
    <property type="evidence" value="ECO:0007669"/>
    <property type="project" value="TreeGrafter"/>
</dbReference>
<keyword evidence="10" id="KW-1185">Reference proteome</keyword>
<evidence type="ECO:0000256" key="6">
    <source>
        <dbReference type="ARBA" id="ARBA00023004"/>
    </source>
</evidence>
<evidence type="ECO:0000256" key="4">
    <source>
        <dbReference type="ARBA" id="ARBA00022964"/>
    </source>
</evidence>
<dbReference type="Proteomes" id="UP001515480">
    <property type="component" value="Unassembled WGS sequence"/>
</dbReference>
<keyword evidence="5" id="KW-0560">Oxidoreductase</keyword>
<comment type="caution">
    <text evidence="9">The sequence shown here is derived from an EMBL/GenBank/DDBJ whole genome shotgun (WGS) entry which is preliminary data.</text>
</comment>
<evidence type="ECO:0000256" key="3">
    <source>
        <dbReference type="ARBA" id="ARBA00022723"/>
    </source>
</evidence>
<gene>
    <name evidence="9" type="ORF">AB1Y20_006586</name>
</gene>
<dbReference type="PANTHER" id="PTHR10696:SF25">
    <property type="entry name" value="OXIDOREDUCTASE AIM17-RELATED"/>
    <property type="match status" value="1"/>
</dbReference>
<sequence length="476" mass="52564">MAVCRSGLLPAMPCASPIPLPNVLRTLPAAVPRARLATVPRKRTAPQPPAVMASGVVPALESKRTRLLSNSTAPGLRSAVVDAASGHLTLQWSDGLEASLHSLWLRDNCATRRHAATGQKLFSSAQLPAHLEMSVEQVTGSSVQLRWHGDGHVSEYCAHWLRGIIPTPAESAHSSTSSCVVPEFEFEDVRDCDPSTKLSWMQAIVSHGATLLRGVPQTEEAVQTVAEQLGPIQLQIYGKIFNVRSEPAAINLAYTCEAIGPHMDLCYYESPPGLQLLHCMRFDADVSGGESFLIDGFKVAEQLRRDEPAAFDSLSRLPATFIKDHADRPEPVLMSYRRPHFALNADGSLIGVFWSPPFEGPLQLPLHQVTEYYRAYRVLSNAIDTAPRWQYRMQPGDLIVFNNRRMLHGRNAFRSSTPHARSLRGCYVNIDEFANRFNVLRNRFGTLGSPEMNHFGNQDWGQGIIKLQRAPALPKG</sequence>
<dbReference type="InterPro" id="IPR038492">
    <property type="entry name" value="GBBH-like_N_sf"/>
</dbReference>
<dbReference type="GO" id="GO:0016706">
    <property type="term" value="F:2-oxoglutarate-dependent dioxygenase activity"/>
    <property type="evidence" value="ECO:0007669"/>
    <property type="project" value="UniProtKB-ARBA"/>
</dbReference>
<keyword evidence="6" id="KW-0408">Iron</keyword>
<keyword evidence="3" id="KW-0479">Metal-binding</keyword>